<evidence type="ECO:0000256" key="13">
    <source>
        <dbReference type="ARBA" id="ARBA00022701"/>
    </source>
</evidence>
<feature type="domain" description="PHD-type" evidence="28">
    <location>
        <begin position="1101"/>
        <end position="1233"/>
    </location>
</feature>
<dbReference type="PROSITE" id="PS51679">
    <property type="entry name" value="SAM_MT_C5"/>
    <property type="match status" value="1"/>
</dbReference>
<evidence type="ECO:0000256" key="17">
    <source>
        <dbReference type="ARBA" id="ARBA00022833"/>
    </source>
</evidence>
<dbReference type="SUPFAM" id="SSF63748">
    <property type="entry name" value="Tudor/PWWP/MBT"/>
    <property type="match status" value="1"/>
</dbReference>
<evidence type="ECO:0000256" key="18">
    <source>
        <dbReference type="ARBA" id="ARBA00023125"/>
    </source>
</evidence>
<dbReference type="GO" id="GO:0005634">
    <property type="term" value="C:nucleus"/>
    <property type="evidence" value="ECO:0007669"/>
    <property type="project" value="UniProtKB-SubCell"/>
</dbReference>
<feature type="region of interest" description="Disordered" evidence="24">
    <location>
        <begin position="699"/>
        <end position="743"/>
    </location>
</feature>
<evidence type="ECO:0000256" key="4">
    <source>
        <dbReference type="ARBA" id="ARBA00010729"/>
    </source>
</evidence>
<dbReference type="GO" id="GO:0032259">
    <property type="term" value="P:methylation"/>
    <property type="evidence" value="ECO:0007669"/>
    <property type="project" value="UniProtKB-KW"/>
</dbReference>
<dbReference type="EMBL" id="JAUCMX010000007">
    <property type="protein sequence ID" value="KAK3539915.1"/>
    <property type="molecule type" value="Genomic_DNA"/>
</dbReference>
<keyword evidence="18" id="KW-0238">DNA-binding</keyword>
<evidence type="ECO:0000256" key="6">
    <source>
        <dbReference type="ARBA" id="ARBA00019567"/>
    </source>
</evidence>
<dbReference type="InterPro" id="IPR001525">
    <property type="entry name" value="C5_MeTfrase"/>
</dbReference>
<dbReference type="InterPro" id="IPR036872">
    <property type="entry name" value="CH_dom_sf"/>
</dbReference>
<organism evidence="29 30">
    <name type="scientific">Hemibagrus guttatus</name>
    <dbReference type="NCBI Taxonomy" id="175788"/>
    <lineage>
        <taxon>Eukaryota</taxon>
        <taxon>Metazoa</taxon>
        <taxon>Chordata</taxon>
        <taxon>Craniata</taxon>
        <taxon>Vertebrata</taxon>
        <taxon>Euteleostomi</taxon>
        <taxon>Actinopterygii</taxon>
        <taxon>Neopterygii</taxon>
        <taxon>Teleostei</taxon>
        <taxon>Ostariophysi</taxon>
        <taxon>Siluriformes</taxon>
        <taxon>Bagridae</taxon>
        <taxon>Hemibagrus</taxon>
    </lineage>
</organism>
<dbReference type="GO" id="GO:0003677">
    <property type="term" value="F:DNA binding"/>
    <property type="evidence" value="ECO:0007669"/>
    <property type="project" value="UniProtKB-KW"/>
</dbReference>
<dbReference type="GO" id="GO:0051301">
    <property type="term" value="P:cell division"/>
    <property type="evidence" value="ECO:0007669"/>
    <property type="project" value="UniProtKB-KW"/>
</dbReference>
<accession>A0AAE0R3J2</accession>
<dbReference type="InterPro" id="IPR049554">
    <property type="entry name" value="DNMT3_ADD_PHD"/>
</dbReference>
<dbReference type="GO" id="GO:0005874">
    <property type="term" value="C:microtubule"/>
    <property type="evidence" value="ECO:0007669"/>
    <property type="project" value="UniProtKB-KW"/>
</dbReference>
<evidence type="ECO:0000256" key="23">
    <source>
        <dbReference type="PROSITE-ProRule" id="PRU01016"/>
    </source>
</evidence>
<dbReference type="GO" id="GO:0000922">
    <property type="term" value="C:spindle pole"/>
    <property type="evidence" value="ECO:0007669"/>
    <property type="project" value="UniProtKB-SubCell"/>
</dbReference>
<evidence type="ECO:0000256" key="12">
    <source>
        <dbReference type="ARBA" id="ARBA00022691"/>
    </source>
</evidence>
<evidence type="ECO:0000256" key="14">
    <source>
        <dbReference type="ARBA" id="ARBA00022723"/>
    </source>
</evidence>
<comment type="subcellular location">
    <subcellularLocation>
        <location evidence="2">Cytoplasm</location>
        <location evidence="2">Cytoskeleton</location>
        <location evidence="2">Microtubule organizing center</location>
        <location evidence="2">Centrosome</location>
    </subcellularLocation>
    <subcellularLocation>
        <location evidence="3">Cytoplasm</location>
        <location evidence="3">Cytoskeleton</location>
        <location evidence="3">Spindle pole</location>
    </subcellularLocation>
    <subcellularLocation>
        <location evidence="1">Nucleus</location>
    </subcellularLocation>
</comment>
<dbReference type="EC" id="2.1.1.37" evidence="5"/>
<feature type="region of interest" description="Disordered" evidence="24">
    <location>
        <begin position="1682"/>
        <end position="1703"/>
    </location>
</feature>
<feature type="domain" description="EB1 C-terminal" evidence="27">
    <location>
        <begin position="1702"/>
        <end position="1772"/>
    </location>
</feature>
<protein>
    <recommendedName>
        <fullName evidence="6">Microtubule-associated protein RP/EB family member 1</fullName>
        <ecNumber evidence="5">2.1.1.37</ecNumber>
    </recommendedName>
</protein>
<dbReference type="SUPFAM" id="SSF53335">
    <property type="entry name" value="S-adenosyl-L-methionine-dependent methyltransferases"/>
    <property type="match status" value="1"/>
</dbReference>
<keyword evidence="17" id="KW-0862">Zinc</keyword>
<dbReference type="Gene3D" id="1.20.5.1430">
    <property type="match status" value="1"/>
</dbReference>
<evidence type="ECO:0000256" key="20">
    <source>
        <dbReference type="ARBA" id="ARBA00023242"/>
    </source>
</evidence>
<name>A0AAE0R3J2_9TELE</name>
<keyword evidence="19" id="KW-0206">Cytoskeleton</keyword>
<evidence type="ECO:0000256" key="15">
    <source>
        <dbReference type="ARBA" id="ARBA00022771"/>
    </source>
</evidence>
<feature type="domain" description="Calponin-homology (CH)" evidence="25">
    <location>
        <begin position="1532"/>
        <end position="1634"/>
    </location>
</feature>
<dbReference type="InterPro" id="IPR004953">
    <property type="entry name" value="EB1_C"/>
</dbReference>
<keyword evidence="10" id="KW-0132">Cell division</keyword>
<dbReference type="SMART" id="SM00293">
    <property type="entry name" value="PWWP"/>
    <property type="match status" value="1"/>
</dbReference>
<feature type="region of interest" description="Disordered" evidence="24">
    <location>
        <begin position="1651"/>
        <end position="1670"/>
    </location>
</feature>
<evidence type="ECO:0000259" key="28">
    <source>
        <dbReference type="PROSITE" id="PS51533"/>
    </source>
</evidence>
<evidence type="ECO:0000256" key="9">
    <source>
        <dbReference type="ARBA" id="ARBA00022603"/>
    </source>
</evidence>
<keyword evidence="12 23" id="KW-0949">S-adenosyl-L-methionine</keyword>
<dbReference type="InterPro" id="IPR027328">
    <property type="entry name" value="MAPRE"/>
</dbReference>
<dbReference type="InterPro" id="IPR025766">
    <property type="entry name" value="ADD"/>
</dbReference>
<dbReference type="InterPro" id="IPR029063">
    <property type="entry name" value="SAM-dependent_MTases_sf"/>
</dbReference>
<evidence type="ECO:0000313" key="30">
    <source>
        <dbReference type="Proteomes" id="UP001274896"/>
    </source>
</evidence>
<feature type="domain" description="Calponin-homology (CH)" evidence="25">
    <location>
        <begin position="28"/>
        <end position="130"/>
    </location>
</feature>
<evidence type="ECO:0000256" key="11">
    <source>
        <dbReference type="ARBA" id="ARBA00022679"/>
    </source>
</evidence>
<dbReference type="InterPro" id="IPR000313">
    <property type="entry name" value="PWWP_dom"/>
</dbReference>
<comment type="caution">
    <text evidence="29">The sequence shown here is derived from an EMBL/GenBank/DDBJ whole genome shotgun (WGS) entry which is preliminary data.</text>
</comment>
<keyword evidence="14" id="KW-0479">Metal-binding</keyword>
<keyword evidence="20" id="KW-0539">Nucleus</keyword>
<dbReference type="Pfam" id="PF17980">
    <property type="entry name" value="ADD_DNMT3"/>
    <property type="match status" value="1"/>
</dbReference>
<sequence length="1784" mass="201572">MIGLNNCLTGSQKMATIINPELDALQDKSSRYEVLAWLNRTLQTKFTNMEEICSGACFCQLMDWLFPGSINMNKVKFQCQDRADFRHNYKLLQTGFKLMGVSKDIPVEELITGKFRPNFTFLKWFRKFFQANLTGQEYNPLEARNGQEIAHAQPNLQSPQRSKSSTNLNTSGLLDLKQHQQCKKHKMQELKTFRKENQVKNFTCSELMMRFIQTYCLPSHTKISQHTARHVLGLQYPKDISSAAKNVPYCVYLYGQVALGKESEQENYNCVVLLGFFDEKAAKHRIRILDIFQRVDSADAILESLQDIMERFELPVSKMAAFYVDDQDEMSGNVSLKLKKLNPKAVALGGLYSLADTACNAGVEAFSEVQQLIANVYEHCSTCCTKNDHLKGLFAGVCGHDGSVHTLFQNSKNFCILINKLLEMWTDLISYFTSCSENDDKAKHICSQLEDPKLRIAFMFLDHAFAPLKAFNDRLERRGGFARADLVQILREASGLLRSYASAFLNPQAVVRFLKERDPANLENTKLHLPSNELNFGGDTVDNFLSEREAELTDFFEAFQDDCMTFYKAITACIAKGLPLSDGILRSMSHLLSPEGRLKISSKGVLELGEKFGLLAKPELSAQLRDEFLQYQLFEKGNDEDSGENGHSLEHHWSSILKTAAKTSVFRKLVLSLLALPCPPLEAGKVFAQAVENGDISTLDGHAADSDSDTLKEVDSINDDSSSEASSTNLRTGRKKKTSGKQRMNSIELTLPITASYLAHGMLRINNDEDQVFTEDDVVWTKGNFIRGIYGWESSLRQKSQAYWTRKKRQYVPAQTEGRNLSCVMIVTAALVKCALTKNNGGQAESSVSKPSPKPGKRVQMYQDGRGFSVGELVWGKVKGFSWWPGLVVAWKTKKSPESMRRVEWFGDGMFSEIYTDRLLPFGAFAKCFCNNSYASLPTYKDAIYQVLELAGERCSKTFASSGNKQEEIKAMLDWAFGGFQPTGPEGFAPPDNYDHKNLTYIQQAKWLNPQQILFFVWFDFILSFKPEMKNIVTYDGQPECLVVYENLTEVFHRTVSSVNQKAETSDSSVSDYQPPAKRKYVHKARTSTTQGYTREQMVHEVSKKGKNIEEFCLSCGTANIEIFHPLFEGSLCLKCKENFTETLYRYDEDGYQSYCTICCAGLEVILCGNASCCRCYCKDCLDLLVGPGTFDTLAEVDPWSCYICMPPNKYGVLKLRPDWSVRVQEFFANNSAFEFEPHRVYPSIPARQRRPIKVLSLFDGIATGYLVLKDLGFKVERYIASEICEDSIAVGMVKHEGKIEYVNDVRTITRKHLAEWGPFDLLIGGSPCNDLSMVNPARKGLFEGTGRLFFEYYRMLTMMRPKEDDDRPFFWLFENVVAMSAHDKADICRFLECNPILIDAVKVSPAHRARYFWGNLPGMNRPLAISLNNKVDLQDCLEVGRVAQFNKVRTITTKSNSIKQGKMGPLPVTMNGKEDYLWCTEMESVFGFPKHYTDVNNMGRGQRQKVLGRSWSVPVILMAVNVYSTSVTSENLSRHDLLTWINSSLHMNHAKIEQLCTGAAYCQFMDMLFPACVPLKKVKFQAKLEHEYIHNFKILQGSFKKLGVNKIIPVDKLVKGKFQDNFEFVQWFKKFFDANYDGKEYDPEAARQGQEVAASQYPAPGLANKPRKGNLEARISSVKPTAPVAPQRMAAASPKRATPPVQGTGLGTGDELLQMIGDLKCTVADLEKERDFYFGKLRNIELICQEKVGEADPLLQKIVDILYATDQEGFEIPEEGAGEPEEF</sequence>
<dbReference type="PANTHER" id="PTHR10623">
    <property type="entry name" value="MICROTUBULE-ASSOCIATED PROTEIN RP/EB FAMILY MEMBER"/>
    <property type="match status" value="1"/>
</dbReference>
<evidence type="ECO:0000256" key="3">
    <source>
        <dbReference type="ARBA" id="ARBA00004647"/>
    </source>
</evidence>
<keyword evidence="8" id="KW-0678">Repressor</keyword>
<evidence type="ECO:0000256" key="21">
    <source>
        <dbReference type="ARBA" id="ARBA00023306"/>
    </source>
</evidence>
<evidence type="ECO:0000313" key="29">
    <source>
        <dbReference type="EMBL" id="KAK3539915.1"/>
    </source>
</evidence>
<dbReference type="PROSITE" id="PS51230">
    <property type="entry name" value="EB1_C"/>
    <property type="match status" value="1"/>
</dbReference>
<evidence type="ECO:0000256" key="22">
    <source>
        <dbReference type="PROSITE-ProRule" id="PRU00576"/>
    </source>
</evidence>
<dbReference type="GO" id="GO:0003886">
    <property type="term" value="F:DNA (cytosine-5-)-methyltransferase activity"/>
    <property type="evidence" value="ECO:0007669"/>
    <property type="project" value="UniProtKB-EC"/>
</dbReference>
<dbReference type="Pfam" id="PF00855">
    <property type="entry name" value="PWWP"/>
    <property type="match status" value="1"/>
</dbReference>
<dbReference type="FunFam" id="1.10.418.10:FF:000028">
    <property type="entry name" value="RP/EB family microtubule-associated protein"/>
    <property type="match status" value="1"/>
</dbReference>
<keyword evidence="30" id="KW-1185">Reference proteome</keyword>
<dbReference type="FunFam" id="1.20.5.1430:FF:000001">
    <property type="entry name" value="microtubule-associated protein RP/EB family member 1"/>
    <property type="match status" value="1"/>
</dbReference>
<keyword evidence="9 23" id="KW-0489">Methyltransferase</keyword>
<dbReference type="InterPro" id="IPR018117">
    <property type="entry name" value="C5_DNA_meth_AS"/>
</dbReference>
<dbReference type="InterPro" id="IPR001715">
    <property type="entry name" value="CH_dom"/>
</dbReference>
<keyword evidence="15" id="KW-0863">Zinc-finger</keyword>
<dbReference type="Pfam" id="PF03271">
    <property type="entry name" value="EB1"/>
    <property type="match status" value="1"/>
</dbReference>
<dbReference type="PROSITE" id="PS50812">
    <property type="entry name" value="PWWP"/>
    <property type="match status" value="1"/>
</dbReference>
<dbReference type="FunFam" id="1.10.418.10:FF:000007">
    <property type="entry name" value="Microtubule-associated protein, RP/EB family, member 2"/>
    <property type="match status" value="1"/>
</dbReference>
<evidence type="ECO:0000256" key="5">
    <source>
        <dbReference type="ARBA" id="ARBA00011975"/>
    </source>
</evidence>
<dbReference type="GO" id="GO:0005813">
    <property type="term" value="C:centrosome"/>
    <property type="evidence" value="ECO:0007669"/>
    <property type="project" value="UniProtKB-SubCell"/>
</dbReference>
<gene>
    <name evidence="29" type="ORF">QTP70_019563</name>
</gene>
<evidence type="ECO:0000256" key="7">
    <source>
        <dbReference type="ARBA" id="ARBA00022490"/>
    </source>
</evidence>
<keyword evidence="11 23" id="KW-0808">Transferase</keyword>
<dbReference type="SUPFAM" id="SSF47576">
    <property type="entry name" value="Calponin-homology domain, CH-domain"/>
    <property type="match status" value="2"/>
</dbReference>
<evidence type="ECO:0000256" key="1">
    <source>
        <dbReference type="ARBA" id="ARBA00004123"/>
    </source>
</evidence>
<dbReference type="Gene3D" id="1.10.720.50">
    <property type="entry name" value="PWWP, helical domain"/>
    <property type="match status" value="1"/>
</dbReference>
<dbReference type="SUPFAM" id="SSF140612">
    <property type="entry name" value="EB1 dimerisation domain-like"/>
    <property type="match status" value="1"/>
</dbReference>
<dbReference type="Pfam" id="PF00307">
    <property type="entry name" value="CH"/>
    <property type="match status" value="2"/>
</dbReference>
<evidence type="ECO:0000256" key="10">
    <source>
        <dbReference type="ARBA" id="ARBA00022618"/>
    </source>
</evidence>
<feature type="compositionally biased region" description="Basic and acidic residues" evidence="24">
    <location>
        <begin position="702"/>
        <end position="715"/>
    </location>
</feature>
<evidence type="ECO:0000256" key="19">
    <source>
        <dbReference type="ARBA" id="ARBA00023212"/>
    </source>
</evidence>
<dbReference type="GO" id="GO:0051010">
    <property type="term" value="F:microtubule plus-end binding"/>
    <property type="evidence" value="ECO:0007669"/>
    <property type="project" value="UniProtKB-ARBA"/>
</dbReference>
<dbReference type="GO" id="GO:0008270">
    <property type="term" value="F:zinc ion binding"/>
    <property type="evidence" value="ECO:0007669"/>
    <property type="project" value="UniProtKB-KW"/>
</dbReference>
<dbReference type="Gene3D" id="2.30.30.140">
    <property type="match status" value="1"/>
</dbReference>
<evidence type="ECO:0000259" key="25">
    <source>
        <dbReference type="PROSITE" id="PS50021"/>
    </source>
</evidence>
<dbReference type="Pfam" id="PF00145">
    <property type="entry name" value="DNA_methylase"/>
    <property type="match status" value="1"/>
</dbReference>
<comment type="similarity">
    <text evidence="23">Belongs to the class I-like SAM-binding methyltransferase superfamily. C5-methyltransferase family.</text>
</comment>
<keyword evidence="16" id="KW-0498">Mitosis</keyword>
<evidence type="ECO:0000256" key="2">
    <source>
        <dbReference type="ARBA" id="ARBA00004300"/>
    </source>
</evidence>
<dbReference type="PROSITE" id="PS00094">
    <property type="entry name" value="C5_MTASE_1"/>
    <property type="match status" value="1"/>
</dbReference>
<dbReference type="Pfam" id="PF21255">
    <property type="entry name" value="DNMT3_ADD_GATA1-like"/>
    <property type="match status" value="1"/>
</dbReference>
<dbReference type="PROSITE" id="PS50021">
    <property type="entry name" value="CH"/>
    <property type="match status" value="2"/>
</dbReference>
<comment type="similarity">
    <text evidence="4">Belongs to the MAPRE family.</text>
</comment>
<feature type="domain" description="PWWP" evidence="26">
    <location>
        <begin position="870"/>
        <end position="925"/>
    </location>
</feature>
<dbReference type="InterPro" id="IPR040552">
    <property type="entry name" value="DNMT3_ADD_GATA1-like"/>
</dbReference>
<keyword evidence="7" id="KW-0963">Cytoplasm</keyword>
<evidence type="ECO:0000256" key="16">
    <source>
        <dbReference type="ARBA" id="ARBA00022776"/>
    </source>
</evidence>
<evidence type="ECO:0000256" key="8">
    <source>
        <dbReference type="ARBA" id="ARBA00022491"/>
    </source>
</evidence>
<proteinExistence type="inferred from homology"/>
<evidence type="ECO:0000259" key="26">
    <source>
        <dbReference type="PROSITE" id="PS50812"/>
    </source>
</evidence>
<evidence type="ECO:0000256" key="24">
    <source>
        <dbReference type="SAM" id="MobiDB-lite"/>
    </source>
</evidence>
<reference evidence="29" key="1">
    <citation type="submission" date="2023-06" db="EMBL/GenBank/DDBJ databases">
        <title>Male Hemibagrus guttatus genome.</title>
        <authorList>
            <person name="Bian C."/>
        </authorList>
    </citation>
    <scope>NUCLEOTIDE SEQUENCE</scope>
    <source>
        <strain evidence="29">Male_cb2023</strain>
        <tissue evidence="29">Muscle</tissue>
    </source>
</reference>
<keyword evidence="13 22" id="KW-0493">Microtubule</keyword>
<dbReference type="PROSITE" id="PS51533">
    <property type="entry name" value="ADD"/>
    <property type="match status" value="1"/>
</dbReference>
<dbReference type="Gene3D" id="3.40.50.150">
    <property type="entry name" value="Vaccinia Virus protein VP39"/>
    <property type="match status" value="1"/>
</dbReference>
<keyword evidence="21" id="KW-0131">Cell cycle</keyword>
<dbReference type="Gene3D" id="1.10.418.10">
    <property type="entry name" value="Calponin-like domain"/>
    <property type="match status" value="2"/>
</dbReference>
<dbReference type="Proteomes" id="UP001274896">
    <property type="component" value="Unassembled WGS sequence"/>
</dbReference>
<dbReference type="InterPro" id="IPR036133">
    <property type="entry name" value="EB1_C_sf"/>
</dbReference>
<feature type="active site" evidence="23">
    <location>
        <position position="1329"/>
    </location>
</feature>
<evidence type="ECO:0000259" key="27">
    <source>
        <dbReference type="PROSITE" id="PS51230"/>
    </source>
</evidence>
<dbReference type="FunFam" id="3.40.50.150:FF:000008">
    <property type="entry name" value="DNA (Cytosine-5)-methyltransferase 3A isoform X1"/>
    <property type="match status" value="1"/>
</dbReference>